<feature type="region of interest" description="Disordered" evidence="1">
    <location>
        <begin position="51"/>
        <end position="146"/>
    </location>
</feature>
<dbReference type="OrthoDB" id="5571151at2759"/>
<evidence type="ECO:0000313" key="4">
    <source>
        <dbReference type="EMBL" id="KAJ2677078.1"/>
    </source>
</evidence>
<feature type="transmembrane region" description="Helical" evidence="2">
    <location>
        <begin position="146"/>
        <end position="169"/>
    </location>
</feature>
<keyword evidence="2" id="KW-1133">Transmembrane helix</keyword>
<reference evidence="4" key="1">
    <citation type="submission" date="2022-07" db="EMBL/GenBank/DDBJ databases">
        <title>Phylogenomic reconstructions and comparative analyses of Kickxellomycotina fungi.</title>
        <authorList>
            <person name="Reynolds N.K."/>
            <person name="Stajich J.E."/>
            <person name="Barry K."/>
            <person name="Grigoriev I.V."/>
            <person name="Crous P."/>
            <person name="Smith M.E."/>
        </authorList>
    </citation>
    <scope>NUCLEOTIDE SEQUENCE</scope>
    <source>
        <strain evidence="4">NRRL 3115</strain>
    </source>
</reference>
<comment type="caution">
    <text evidence="4">The sequence shown here is derived from an EMBL/GenBank/DDBJ whole genome shotgun (WGS) entry which is preliminary data.</text>
</comment>
<name>A0A9W8KWM4_9FUNG</name>
<keyword evidence="2" id="KW-0812">Transmembrane</keyword>
<feature type="compositionally biased region" description="Polar residues" evidence="1">
    <location>
        <begin position="61"/>
        <end position="70"/>
    </location>
</feature>
<dbReference type="EMBL" id="JANBTW010000035">
    <property type="protein sequence ID" value="KAJ2677078.1"/>
    <property type="molecule type" value="Genomic_DNA"/>
</dbReference>
<feature type="chain" id="PRO_5040799825" evidence="3">
    <location>
        <begin position="23"/>
        <end position="174"/>
    </location>
</feature>
<gene>
    <name evidence="4" type="ORF">GGI25_003298</name>
</gene>
<feature type="compositionally biased region" description="Polar residues" evidence="1">
    <location>
        <begin position="98"/>
        <end position="120"/>
    </location>
</feature>
<evidence type="ECO:0000256" key="2">
    <source>
        <dbReference type="SAM" id="Phobius"/>
    </source>
</evidence>
<organism evidence="4 5">
    <name type="scientific">Coemansia spiralis</name>
    <dbReference type="NCBI Taxonomy" id="417178"/>
    <lineage>
        <taxon>Eukaryota</taxon>
        <taxon>Fungi</taxon>
        <taxon>Fungi incertae sedis</taxon>
        <taxon>Zoopagomycota</taxon>
        <taxon>Kickxellomycotina</taxon>
        <taxon>Kickxellomycetes</taxon>
        <taxon>Kickxellales</taxon>
        <taxon>Kickxellaceae</taxon>
        <taxon>Coemansia</taxon>
    </lineage>
</organism>
<dbReference type="AlphaFoldDB" id="A0A9W8KWM4"/>
<evidence type="ECO:0000313" key="5">
    <source>
        <dbReference type="Proteomes" id="UP001151518"/>
    </source>
</evidence>
<proteinExistence type="predicted"/>
<sequence length="174" mass="17588">MRYHTTKLAFFGLFAVISNVLASPDVAGTRTIVISLATGDRGQIIPFVLPKNTGTVEPPFASSNIPSEDASNVEDPASNSASTADPSSIDPIAGTDAAESSNVLESGSAGTQEAAQSTAVDSDSDSEDNSTSGAASEDTKATKKSAAAACAIPGAVQMIAISACIYVALAKERF</sequence>
<keyword evidence="2" id="KW-0472">Membrane</keyword>
<keyword evidence="3" id="KW-0732">Signal</keyword>
<feature type="compositionally biased region" description="Polar residues" evidence="1">
    <location>
        <begin position="77"/>
        <end position="86"/>
    </location>
</feature>
<dbReference type="Proteomes" id="UP001151518">
    <property type="component" value="Unassembled WGS sequence"/>
</dbReference>
<protein>
    <submittedName>
        <fullName evidence="4">Uncharacterized protein</fullName>
    </submittedName>
</protein>
<feature type="signal peptide" evidence="3">
    <location>
        <begin position="1"/>
        <end position="22"/>
    </location>
</feature>
<evidence type="ECO:0000256" key="1">
    <source>
        <dbReference type="SAM" id="MobiDB-lite"/>
    </source>
</evidence>
<accession>A0A9W8KWM4</accession>
<evidence type="ECO:0000256" key="3">
    <source>
        <dbReference type="SAM" id="SignalP"/>
    </source>
</evidence>